<dbReference type="EMBL" id="JAUSUO010000009">
    <property type="protein sequence ID" value="MDQ0344470.1"/>
    <property type="molecule type" value="Genomic_DNA"/>
</dbReference>
<sequence>MFHCKPLMPKNPLKRFLVIFNYLKFNNKKKDHEEYFLPVNGDIYFKVGDSNYKIISFKKDVIYTVLITYDKQLYKKLNYRKFTKTYEEKLNIVKKTE</sequence>
<gene>
    <name evidence="1" type="ORF">J2S14_003313</name>
</gene>
<name>A0ABU0D7X8_9BACI</name>
<reference evidence="1 2" key="1">
    <citation type="submission" date="2023-07" db="EMBL/GenBank/DDBJ databases">
        <title>Genomic Encyclopedia of Type Strains, Phase IV (KMG-IV): sequencing the most valuable type-strain genomes for metagenomic binning, comparative biology and taxonomic classification.</title>
        <authorList>
            <person name="Goeker M."/>
        </authorList>
    </citation>
    <scope>NUCLEOTIDE SEQUENCE [LARGE SCALE GENOMIC DNA]</scope>
    <source>
        <strain evidence="1 2">DSM 27848</strain>
    </source>
</reference>
<comment type="caution">
    <text evidence="1">The sequence shown here is derived from an EMBL/GenBank/DDBJ whole genome shotgun (WGS) entry which is preliminary data.</text>
</comment>
<dbReference type="Proteomes" id="UP001232343">
    <property type="component" value="Unassembled WGS sequence"/>
</dbReference>
<proteinExistence type="predicted"/>
<organism evidence="1 2">
    <name type="scientific">Lederbergia wuyishanensis</name>
    <dbReference type="NCBI Taxonomy" id="1347903"/>
    <lineage>
        <taxon>Bacteria</taxon>
        <taxon>Bacillati</taxon>
        <taxon>Bacillota</taxon>
        <taxon>Bacilli</taxon>
        <taxon>Bacillales</taxon>
        <taxon>Bacillaceae</taxon>
        <taxon>Lederbergia</taxon>
    </lineage>
</organism>
<evidence type="ECO:0000313" key="1">
    <source>
        <dbReference type="EMBL" id="MDQ0344470.1"/>
    </source>
</evidence>
<keyword evidence="2" id="KW-1185">Reference proteome</keyword>
<protein>
    <submittedName>
        <fullName evidence="1">Uncharacterized protein</fullName>
    </submittedName>
</protein>
<evidence type="ECO:0000313" key="2">
    <source>
        <dbReference type="Proteomes" id="UP001232343"/>
    </source>
</evidence>
<accession>A0ABU0D7X8</accession>